<dbReference type="PRINTS" id="PR00385">
    <property type="entry name" value="P450"/>
</dbReference>
<evidence type="ECO:0000256" key="4">
    <source>
        <dbReference type="ARBA" id="ARBA00022692"/>
    </source>
</evidence>
<feature type="binding site" description="axial binding residue" evidence="11">
    <location>
        <position position="474"/>
    </location>
    <ligand>
        <name>heme</name>
        <dbReference type="ChEBI" id="CHEBI:30413"/>
    </ligand>
    <ligandPart>
        <name>Fe</name>
        <dbReference type="ChEBI" id="CHEBI:18248"/>
    </ligandPart>
</feature>
<dbReference type="PRINTS" id="PR00463">
    <property type="entry name" value="EP450I"/>
</dbReference>
<comment type="similarity">
    <text evidence="3 12">Belongs to the cytochrome P450 family.</text>
</comment>
<comment type="cofactor">
    <cofactor evidence="1 11">
        <name>heme</name>
        <dbReference type="ChEBI" id="CHEBI:30413"/>
    </cofactor>
</comment>
<evidence type="ECO:0000256" key="1">
    <source>
        <dbReference type="ARBA" id="ARBA00001971"/>
    </source>
</evidence>
<organism evidence="14 15">
    <name type="scientific">Tolypocladium ophioglossoides (strain CBS 100239)</name>
    <name type="common">Snaketongue truffleclub</name>
    <name type="synonym">Elaphocordyceps ophioglossoides</name>
    <dbReference type="NCBI Taxonomy" id="1163406"/>
    <lineage>
        <taxon>Eukaryota</taxon>
        <taxon>Fungi</taxon>
        <taxon>Dikarya</taxon>
        <taxon>Ascomycota</taxon>
        <taxon>Pezizomycotina</taxon>
        <taxon>Sordariomycetes</taxon>
        <taxon>Hypocreomycetidae</taxon>
        <taxon>Hypocreales</taxon>
        <taxon>Ophiocordycipitaceae</taxon>
        <taxon>Tolypocladium</taxon>
    </lineage>
</organism>
<evidence type="ECO:0000256" key="8">
    <source>
        <dbReference type="ARBA" id="ARBA00023004"/>
    </source>
</evidence>
<proteinExistence type="inferred from homology"/>
<keyword evidence="4 13" id="KW-0812">Transmembrane</keyword>
<dbReference type="GO" id="GO:0020037">
    <property type="term" value="F:heme binding"/>
    <property type="evidence" value="ECO:0007669"/>
    <property type="project" value="InterPro"/>
</dbReference>
<dbReference type="GO" id="GO:0005506">
    <property type="term" value="F:iron ion binding"/>
    <property type="evidence" value="ECO:0007669"/>
    <property type="project" value="InterPro"/>
</dbReference>
<protein>
    <submittedName>
        <fullName evidence="14">Cytochrome P450</fullName>
    </submittedName>
</protein>
<feature type="transmembrane region" description="Helical" evidence="13">
    <location>
        <begin position="12"/>
        <end position="32"/>
    </location>
</feature>
<dbReference type="STRING" id="1163406.A0A0L0MYF5"/>
<dbReference type="GO" id="GO:0004497">
    <property type="term" value="F:monooxygenase activity"/>
    <property type="evidence" value="ECO:0007669"/>
    <property type="project" value="UniProtKB-KW"/>
</dbReference>
<evidence type="ECO:0000256" key="7">
    <source>
        <dbReference type="ARBA" id="ARBA00023002"/>
    </source>
</evidence>
<dbReference type="InterPro" id="IPR001128">
    <property type="entry name" value="Cyt_P450"/>
</dbReference>
<keyword evidence="10 13" id="KW-0472">Membrane</keyword>
<name>A0A0L0MYF5_TOLOC</name>
<dbReference type="Pfam" id="PF00067">
    <property type="entry name" value="p450"/>
    <property type="match status" value="2"/>
</dbReference>
<keyword evidence="5 11" id="KW-0479">Metal-binding</keyword>
<dbReference type="InterPro" id="IPR002401">
    <property type="entry name" value="Cyt_P450_E_grp-I"/>
</dbReference>
<keyword evidence="9 12" id="KW-0503">Monooxygenase</keyword>
<evidence type="ECO:0000313" key="14">
    <source>
        <dbReference type="EMBL" id="KND86928.1"/>
    </source>
</evidence>
<evidence type="ECO:0000256" key="12">
    <source>
        <dbReference type="RuleBase" id="RU000461"/>
    </source>
</evidence>
<sequence>MLFISMLPTSMVNQASVCFLIITFSSILHVIYRRLARITLSRAKGCQTARSKAPVKDPFIGFDFVYDTFFGKPEDRYLESTHQAFKTFGTTYVVNRWSMDLAYTCDSRNIKHLLTSGFDDFALPRVRVSSVETLLGRGIFTLDGSSWHHARSVLKPRLAKLDKDALISTMEQHFQAMIRLFPNDGSPVYLQSLYFRLAMDFASEFLMGNSTGMLGHQAEKQTKAQQFVDDYMTCSTEVIKRLGFGPLRHLRVNLSAIHARKRVFKYIDDFIDESLERKHSKMTDDHYDMLTELAAVTKDRKVLRDQVLHLLVASRDTTASVLSNLFFMLARNPRVYKRLREAVLAVAGTTAPTATQLKKMEYVRWCINECKSCSVATLQPQVADVKYEALRLHPVIPTNAREARHDTTIPYGGGADGNSPLLVKKGVVVMYNLYAMHRDERVFGHDPEAFVPERWEDLCPGWGYLPFSGGPRICMGQHLALTEAQYVVARMAQTFEAIEGHGEKDWVELYALATTCRDGVKVTLHRA</sequence>
<dbReference type="PANTHER" id="PTHR24287:SF17">
    <property type="entry name" value="P450, PUTATIVE (EUROFUNG)-RELATED"/>
    <property type="match status" value="1"/>
</dbReference>
<evidence type="ECO:0000256" key="11">
    <source>
        <dbReference type="PIRSR" id="PIRSR602401-1"/>
    </source>
</evidence>
<evidence type="ECO:0000256" key="9">
    <source>
        <dbReference type="ARBA" id="ARBA00023033"/>
    </source>
</evidence>
<keyword evidence="8 11" id="KW-0408">Iron</keyword>
<dbReference type="InterPro" id="IPR036396">
    <property type="entry name" value="Cyt_P450_sf"/>
</dbReference>
<dbReference type="OrthoDB" id="1470350at2759"/>
<accession>A0A0L0MYF5</accession>
<dbReference type="PANTHER" id="PTHR24287">
    <property type="entry name" value="P450, PUTATIVE (EUROFUNG)-RELATED"/>
    <property type="match status" value="1"/>
</dbReference>
<dbReference type="InterPro" id="IPR047146">
    <property type="entry name" value="Cyt_P450_E_CYP52_fungi"/>
</dbReference>
<dbReference type="Gene3D" id="1.10.630.10">
    <property type="entry name" value="Cytochrome P450"/>
    <property type="match status" value="1"/>
</dbReference>
<dbReference type="SUPFAM" id="SSF48264">
    <property type="entry name" value="Cytochrome P450"/>
    <property type="match status" value="1"/>
</dbReference>
<evidence type="ECO:0000256" key="3">
    <source>
        <dbReference type="ARBA" id="ARBA00010617"/>
    </source>
</evidence>
<evidence type="ECO:0000256" key="2">
    <source>
        <dbReference type="ARBA" id="ARBA00004167"/>
    </source>
</evidence>
<keyword evidence="11 12" id="KW-0349">Heme</keyword>
<keyword evidence="7 12" id="KW-0560">Oxidoreductase</keyword>
<dbReference type="AlphaFoldDB" id="A0A0L0MYF5"/>
<dbReference type="PROSITE" id="PS00086">
    <property type="entry name" value="CYTOCHROME_P450"/>
    <property type="match status" value="1"/>
</dbReference>
<comment type="caution">
    <text evidence="14">The sequence shown here is derived from an EMBL/GenBank/DDBJ whole genome shotgun (WGS) entry which is preliminary data.</text>
</comment>
<dbReference type="GO" id="GO:0016705">
    <property type="term" value="F:oxidoreductase activity, acting on paired donors, with incorporation or reduction of molecular oxygen"/>
    <property type="evidence" value="ECO:0007669"/>
    <property type="project" value="InterPro"/>
</dbReference>
<evidence type="ECO:0000256" key="13">
    <source>
        <dbReference type="SAM" id="Phobius"/>
    </source>
</evidence>
<evidence type="ECO:0000256" key="6">
    <source>
        <dbReference type="ARBA" id="ARBA00022989"/>
    </source>
</evidence>
<keyword evidence="6 13" id="KW-1133">Transmembrane helix</keyword>
<dbReference type="EMBL" id="LFRF01000045">
    <property type="protein sequence ID" value="KND86928.1"/>
    <property type="molecule type" value="Genomic_DNA"/>
</dbReference>
<keyword evidence="15" id="KW-1185">Reference proteome</keyword>
<dbReference type="GO" id="GO:0016020">
    <property type="term" value="C:membrane"/>
    <property type="evidence" value="ECO:0007669"/>
    <property type="project" value="UniProtKB-SubCell"/>
</dbReference>
<dbReference type="Proteomes" id="UP000036947">
    <property type="component" value="Unassembled WGS sequence"/>
</dbReference>
<evidence type="ECO:0000256" key="10">
    <source>
        <dbReference type="ARBA" id="ARBA00023136"/>
    </source>
</evidence>
<evidence type="ECO:0000313" key="15">
    <source>
        <dbReference type="Proteomes" id="UP000036947"/>
    </source>
</evidence>
<dbReference type="CDD" id="cd11063">
    <property type="entry name" value="CYP52"/>
    <property type="match status" value="1"/>
</dbReference>
<gene>
    <name evidence="14" type="ORF">TOPH_08410</name>
</gene>
<comment type="subcellular location">
    <subcellularLocation>
        <location evidence="2">Membrane</location>
        <topology evidence="2">Single-pass membrane protein</topology>
    </subcellularLocation>
</comment>
<reference evidence="14 15" key="1">
    <citation type="journal article" date="2015" name="BMC Genomics">
        <title>The genome of the truffle-parasite Tolypocladium ophioglossoides and the evolution of antifungal peptaibiotics.</title>
        <authorList>
            <person name="Quandt C.A."/>
            <person name="Bushley K.E."/>
            <person name="Spatafora J.W."/>
        </authorList>
    </citation>
    <scope>NUCLEOTIDE SEQUENCE [LARGE SCALE GENOMIC DNA]</scope>
    <source>
        <strain evidence="14 15">CBS 100239</strain>
    </source>
</reference>
<dbReference type="InterPro" id="IPR017972">
    <property type="entry name" value="Cyt_P450_CS"/>
</dbReference>
<evidence type="ECO:0000256" key="5">
    <source>
        <dbReference type="ARBA" id="ARBA00022723"/>
    </source>
</evidence>